<dbReference type="InterPro" id="IPR038610">
    <property type="entry name" value="FliK-like_C_sf"/>
</dbReference>
<dbReference type="Proteomes" id="UP001321014">
    <property type="component" value="Unassembled WGS sequence"/>
</dbReference>
<evidence type="ECO:0000313" key="3">
    <source>
        <dbReference type="EMBL" id="MCU9836178.1"/>
    </source>
</evidence>
<accession>A0ABT2WJU0</accession>
<sequence length="517" mass="54253">MAFSIFSQLSSSSGVGQTTGKSVGPARSETKARTEDFLGMYSLQGAIPTRQDKNTGDEGNTLQSLADAEPEKEYDDGREPDHAPAESPVGDHPELSPGEPNVRKPTVEQAQVGLTSHQITGGSAIGDQAGRSENPLVTGHNPSTTATQGKSFHFRATLSGSSPSSQAQQGLFTEQGLVSEASGALQTEVRAGRAGGTASATASVPRQHSGGSRETSAFSIVSRMPPDIETATVPGDPRRARPEHSLPDESSHAENGSPKSTVHLINARESHPWPASGHLLSAPMPLQSAPHGSRAKATVTQPAAPGQGTDPILMAPAALSLSRTGTPSFGVWSTGEARNALAPATEDGWLEGKVYYGADFTFGGRETLYSAYTTTTSVTPTTTTTETARQIANQMASAIAASTEAGTVDIRLDPEELGSVQMSLKIRDGSLTMAIVADRPETLDLLKRHIEQLSAEFRAMGYGDVTFSFGGSQNGNGTDRGRTEGQRHTAPETFETRSGVQEPTRPRIAANGLDIRL</sequence>
<reference evidence="3 4" key="1">
    <citation type="submission" date="2022-10" db="EMBL/GenBank/DDBJ databases">
        <title>Ruegeria sp. nov., isolated from ocean surface water.</title>
        <authorList>
            <person name="He W."/>
            <person name="Wang L."/>
            <person name="Zhang D.-F."/>
        </authorList>
    </citation>
    <scope>NUCLEOTIDE SEQUENCE [LARGE SCALE GENOMIC DNA]</scope>
    <source>
        <strain evidence="3 4">WL0004</strain>
    </source>
</reference>
<protein>
    <submittedName>
        <fullName evidence="3">Flagellar hook-length control protein FliK</fullName>
    </submittedName>
</protein>
<dbReference type="InterPro" id="IPR021136">
    <property type="entry name" value="Flagellar_hook_control-like_C"/>
</dbReference>
<dbReference type="Gene3D" id="3.30.750.140">
    <property type="match status" value="1"/>
</dbReference>
<dbReference type="EMBL" id="JAOVQN010000001">
    <property type="protein sequence ID" value="MCU9836178.1"/>
    <property type="molecule type" value="Genomic_DNA"/>
</dbReference>
<keyword evidence="4" id="KW-1185">Reference proteome</keyword>
<feature type="region of interest" description="Disordered" evidence="1">
    <location>
        <begin position="469"/>
        <end position="504"/>
    </location>
</feature>
<comment type="caution">
    <text evidence="3">The sequence shown here is derived from an EMBL/GenBank/DDBJ whole genome shotgun (WGS) entry which is preliminary data.</text>
</comment>
<keyword evidence="3" id="KW-0966">Cell projection</keyword>
<feature type="domain" description="Flagellar hook-length control protein-like C-terminal" evidence="2">
    <location>
        <begin position="400"/>
        <end position="475"/>
    </location>
</feature>
<dbReference type="RefSeq" id="WP_263386441.1">
    <property type="nucleotide sequence ID" value="NZ_JAOVQN010000001.1"/>
</dbReference>
<feature type="compositionally biased region" description="Polar residues" evidence="1">
    <location>
        <begin position="140"/>
        <end position="150"/>
    </location>
</feature>
<dbReference type="Pfam" id="PF02120">
    <property type="entry name" value="Flg_hook"/>
    <property type="match status" value="1"/>
</dbReference>
<organism evidence="3 4">
    <name type="scientific">Ruegeria marisflavi</name>
    <dbReference type="NCBI Taxonomy" id="2984152"/>
    <lineage>
        <taxon>Bacteria</taxon>
        <taxon>Pseudomonadati</taxon>
        <taxon>Pseudomonadota</taxon>
        <taxon>Alphaproteobacteria</taxon>
        <taxon>Rhodobacterales</taxon>
        <taxon>Roseobacteraceae</taxon>
        <taxon>Ruegeria</taxon>
    </lineage>
</organism>
<evidence type="ECO:0000256" key="1">
    <source>
        <dbReference type="SAM" id="MobiDB-lite"/>
    </source>
</evidence>
<feature type="region of interest" description="Disordered" evidence="1">
    <location>
        <begin position="1"/>
        <end position="174"/>
    </location>
</feature>
<feature type="compositionally biased region" description="Low complexity" evidence="1">
    <location>
        <begin position="7"/>
        <end position="24"/>
    </location>
</feature>
<keyword evidence="3" id="KW-0282">Flagellum</keyword>
<evidence type="ECO:0000313" key="4">
    <source>
        <dbReference type="Proteomes" id="UP001321014"/>
    </source>
</evidence>
<keyword evidence="3" id="KW-0969">Cilium</keyword>
<evidence type="ECO:0000259" key="2">
    <source>
        <dbReference type="Pfam" id="PF02120"/>
    </source>
</evidence>
<feature type="region of interest" description="Disordered" evidence="1">
    <location>
        <begin position="188"/>
        <end position="259"/>
    </location>
</feature>
<feature type="region of interest" description="Disordered" evidence="1">
    <location>
        <begin position="284"/>
        <end position="308"/>
    </location>
</feature>
<feature type="compositionally biased region" description="Basic and acidic residues" evidence="1">
    <location>
        <begin position="479"/>
        <end position="490"/>
    </location>
</feature>
<feature type="compositionally biased region" description="Polar residues" evidence="1">
    <location>
        <begin position="108"/>
        <end position="121"/>
    </location>
</feature>
<feature type="compositionally biased region" description="Polar residues" evidence="1">
    <location>
        <begin position="204"/>
        <end position="219"/>
    </location>
</feature>
<feature type="compositionally biased region" description="Basic and acidic residues" evidence="1">
    <location>
        <begin position="236"/>
        <end position="252"/>
    </location>
</feature>
<proteinExistence type="predicted"/>
<name>A0ABT2WJU0_9RHOB</name>
<dbReference type="CDD" id="cd17470">
    <property type="entry name" value="T3SS_Flik_C"/>
    <property type="match status" value="1"/>
</dbReference>
<gene>
    <name evidence="3" type="ORF">OEZ49_00230</name>
</gene>
<feature type="compositionally biased region" description="Low complexity" evidence="1">
    <location>
        <begin position="159"/>
        <end position="170"/>
    </location>
</feature>
<feature type="compositionally biased region" description="Basic and acidic residues" evidence="1">
    <location>
        <begin position="69"/>
        <end position="94"/>
    </location>
</feature>